<dbReference type="Gene3D" id="3.30.479.30">
    <property type="entry name" value="Band 7 domain"/>
    <property type="match status" value="1"/>
</dbReference>
<keyword evidence="7" id="KW-1133">Transmembrane helix</keyword>
<dbReference type="Pfam" id="PF01145">
    <property type="entry name" value="Band_7"/>
    <property type="match status" value="1"/>
</dbReference>
<keyword evidence="10" id="KW-1185">Reference proteome</keyword>
<evidence type="ECO:0000313" key="9">
    <source>
        <dbReference type="EMBL" id="MBC2602414.1"/>
    </source>
</evidence>
<feature type="region of interest" description="Disordered" evidence="6">
    <location>
        <begin position="542"/>
        <end position="609"/>
    </location>
</feature>
<dbReference type="InterPro" id="IPR031905">
    <property type="entry name" value="Flotillin_C"/>
</dbReference>
<proteinExistence type="inferred from homology"/>
<dbReference type="RefSeq" id="WP_185693099.1">
    <property type="nucleotide sequence ID" value="NZ_JACHVA010000089.1"/>
</dbReference>
<keyword evidence="5 7" id="KW-0472">Membrane</keyword>
<accession>A0A7X1AYR9</accession>
<feature type="compositionally biased region" description="Basic and acidic residues" evidence="6">
    <location>
        <begin position="557"/>
        <end position="568"/>
    </location>
</feature>
<evidence type="ECO:0000256" key="2">
    <source>
        <dbReference type="ARBA" id="ARBA00004236"/>
    </source>
</evidence>
<dbReference type="AlphaFoldDB" id="A0A7X1AYR9"/>
<feature type="domain" description="Band 7" evidence="8">
    <location>
        <begin position="23"/>
        <end position="192"/>
    </location>
</feature>
<dbReference type="Pfam" id="PF15975">
    <property type="entry name" value="Flot"/>
    <property type="match status" value="1"/>
</dbReference>
<feature type="transmembrane region" description="Helical" evidence="7">
    <location>
        <begin position="6"/>
        <end position="26"/>
    </location>
</feature>
<dbReference type="PANTHER" id="PTHR13806">
    <property type="entry name" value="FLOTILLIN-RELATED"/>
    <property type="match status" value="1"/>
</dbReference>
<comment type="subcellular location">
    <subcellularLocation>
        <location evidence="2">Cell membrane</location>
    </subcellularLocation>
    <subcellularLocation>
        <location evidence="1">Membrane</location>
        <topology evidence="1">Single-pass membrane protein</topology>
    </subcellularLocation>
</comment>
<dbReference type="CDD" id="cd03399">
    <property type="entry name" value="SPFH_flotillin"/>
    <property type="match status" value="1"/>
</dbReference>
<reference evidence="9 10" key="1">
    <citation type="submission" date="2020-07" db="EMBL/GenBank/DDBJ databases">
        <authorList>
            <person name="Feng X."/>
        </authorList>
    </citation>
    <scope>NUCLEOTIDE SEQUENCE [LARGE SCALE GENOMIC DNA]</scope>
    <source>
        <strain evidence="9 10">JCM14086</strain>
    </source>
</reference>
<evidence type="ECO:0000256" key="4">
    <source>
        <dbReference type="ARBA" id="ARBA00022475"/>
    </source>
</evidence>
<evidence type="ECO:0000256" key="5">
    <source>
        <dbReference type="ARBA" id="ARBA00023136"/>
    </source>
</evidence>
<dbReference type="EMBL" id="JACHVA010000089">
    <property type="protein sequence ID" value="MBC2602414.1"/>
    <property type="molecule type" value="Genomic_DNA"/>
</dbReference>
<dbReference type="Proteomes" id="UP000525652">
    <property type="component" value="Unassembled WGS sequence"/>
</dbReference>
<dbReference type="PANTHER" id="PTHR13806:SF31">
    <property type="entry name" value="FLOTILLIN-LIKE PROTEIN 1-RELATED"/>
    <property type="match status" value="1"/>
</dbReference>
<dbReference type="InterPro" id="IPR027705">
    <property type="entry name" value="Flotillin_fam"/>
</dbReference>
<keyword evidence="7" id="KW-0812">Transmembrane</keyword>
<sequence>MINIITWIGIGIAALIFFGVVIARLYKRSSKEIAFVRTGLGGEKVILDGGAIKLPVFQEIVAVNMRTLRLQVDRKNEDGLITADRMRVDVTAEFYVRVKPEKESIAKAAQTLGDRTLQPEMLKELLQGKFVDALRAVAAGLSMEELHEKRTEFVQSVQSSVSEDLLKNGLELESVSLTALDQTGRTYFKEDNAFDAQGLAKLTSITESKREERNRIEQETRVKIETKNLEASRESFHIKRDEEMARLDQEREVAFATASQESLVATEKATRKREAEEARIIQEQKEREAAIGSEQTIQERDILAKRMVEEAEIDRKQSVEIKKQVSDIAVAKKSEEQSQAEAEAAKARSLMVKEEENVTTVRQTSIANREKEIELIKAREDAEKEAIDVKVSAEAEKQAAIDKAEAVVTEAKASAEKIRIVAEADAKRFEVEAYGEKAINEAKNLLNQEIISFEIRKILAQVAPQIIEASVKPMEKIDSIKIISTNGFNVPGSSNGQGSSNGNSSVSNGGGGMPNQLMESLLSYRMNSPLVDKLLNELGIDPSKPGGLTEELTDALEPPKPKAIEEKPHKRKAIQQEPRQTKAIQKEPQKKRETEESGESEQSEQNESQ</sequence>
<dbReference type="GO" id="GO:0005886">
    <property type="term" value="C:plasma membrane"/>
    <property type="evidence" value="ECO:0007669"/>
    <property type="project" value="UniProtKB-SubCell"/>
</dbReference>
<feature type="region of interest" description="Disordered" evidence="6">
    <location>
        <begin position="491"/>
        <end position="514"/>
    </location>
</feature>
<evidence type="ECO:0000256" key="3">
    <source>
        <dbReference type="ARBA" id="ARBA00007161"/>
    </source>
</evidence>
<dbReference type="SUPFAM" id="SSF117892">
    <property type="entry name" value="Band 7/SPFH domain"/>
    <property type="match status" value="1"/>
</dbReference>
<evidence type="ECO:0000256" key="1">
    <source>
        <dbReference type="ARBA" id="ARBA00004167"/>
    </source>
</evidence>
<comment type="similarity">
    <text evidence="3">Belongs to the band 7/mec-2 family. Flotillin subfamily.</text>
</comment>
<evidence type="ECO:0000313" key="10">
    <source>
        <dbReference type="Proteomes" id="UP000525652"/>
    </source>
</evidence>
<organism evidence="9 10">
    <name type="scientific">Puniceicoccus vermicola</name>
    <dbReference type="NCBI Taxonomy" id="388746"/>
    <lineage>
        <taxon>Bacteria</taxon>
        <taxon>Pseudomonadati</taxon>
        <taxon>Verrucomicrobiota</taxon>
        <taxon>Opitutia</taxon>
        <taxon>Puniceicoccales</taxon>
        <taxon>Puniceicoccaceae</taxon>
        <taxon>Puniceicoccus</taxon>
    </lineage>
</organism>
<feature type="compositionally biased region" description="Basic and acidic residues" evidence="6">
    <location>
        <begin position="584"/>
        <end position="595"/>
    </location>
</feature>
<comment type="caution">
    <text evidence="9">The sequence shown here is derived from an EMBL/GenBank/DDBJ whole genome shotgun (WGS) entry which is preliminary data.</text>
</comment>
<evidence type="ECO:0000256" key="7">
    <source>
        <dbReference type="SAM" id="Phobius"/>
    </source>
</evidence>
<protein>
    <submittedName>
        <fullName evidence="9">Flotillin family protein</fullName>
    </submittedName>
</protein>
<gene>
    <name evidence="9" type="ORF">H5P30_11560</name>
</gene>
<dbReference type="InterPro" id="IPR001107">
    <property type="entry name" value="Band_7"/>
</dbReference>
<dbReference type="InterPro" id="IPR036013">
    <property type="entry name" value="Band_7/SPFH_dom_sf"/>
</dbReference>
<feature type="compositionally biased region" description="Acidic residues" evidence="6">
    <location>
        <begin position="596"/>
        <end position="609"/>
    </location>
</feature>
<evidence type="ECO:0000259" key="8">
    <source>
        <dbReference type="SMART" id="SM00244"/>
    </source>
</evidence>
<feature type="compositionally biased region" description="Low complexity" evidence="6">
    <location>
        <begin position="492"/>
        <end position="507"/>
    </location>
</feature>
<evidence type="ECO:0000256" key="6">
    <source>
        <dbReference type="SAM" id="MobiDB-lite"/>
    </source>
</evidence>
<dbReference type="SMART" id="SM00244">
    <property type="entry name" value="PHB"/>
    <property type="match status" value="1"/>
</dbReference>
<keyword evidence="4" id="KW-1003">Cell membrane</keyword>
<name>A0A7X1AYR9_9BACT</name>